<organism evidence="2 3">
    <name type="scientific">Rosa chinensis</name>
    <name type="common">China rose</name>
    <dbReference type="NCBI Taxonomy" id="74649"/>
    <lineage>
        <taxon>Eukaryota</taxon>
        <taxon>Viridiplantae</taxon>
        <taxon>Streptophyta</taxon>
        <taxon>Embryophyta</taxon>
        <taxon>Tracheophyta</taxon>
        <taxon>Spermatophyta</taxon>
        <taxon>Magnoliopsida</taxon>
        <taxon>eudicotyledons</taxon>
        <taxon>Gunneridae</taxon>
        <taxon>Pentapetalae</taxon>
        <taxon>rosids</taxon>
        <taxon>fabids</taxon>
        <taxon>Rosales</taxon>
        <taxon>Rosaceae</taxon>
        <taxon>Rosoideae</taxon>
        <taxon>Rosoideae incertae sedis</taxon>
        <taxon>Rosa</taxon>
    </lineage>
</organism>
<dbReference type="Gramene" id="PRQ19379">
    <property type="protein sequence ID" value="PRQ19379"/>
    <property type="gene ID" value="RchiOBHm_Chr7g0216581"/>
</dbReference>
<protein>
    <submittedName>
        <fullName evidence="2">Uncharacterized protein</fullName>
    </submittedName>
</protein>
<dbReference type="PANTHER" id="PTHR12642">
    <property type="entry name" value="RIBOSOME BIOGENESIS PROTEIN NSA2 HOMOLOG"/>
    <property type="match status" value="1"/>
</dbReference>
<keyword evidence="3" id="KW-1185">Reference proteome</keyword>
<dbReference type="EMBL" id="PDCK01000045">
    <property type="protein sequence ID" value="PRQ19379.1"/>
    <property type="molecule type" value="Genomic_DNA"/>
</dbReference>
<dbReference type="InterPro" id="IPR039411">
    <property type="entry name" value="NSA2_fam"/>
</dbReference>
<gene>
    <name evidence="2" type="ORF">RchiOBHm_Chr7g0216581</name>
</gene>
<evidence type="ECO:0000313" key="2">
    <source>
        <dbReference type="EMBL" id="PRQ19379.1"/>
    </source>
</evidence>
<dbReference type="Proteomes" id="UP000238479">
    <property type="component" value="Chromosome 7"/>
</dbReference>
<sequence>MFFSTQKLVMHEESSTRHKVDDDVHEGAVPTYPLHRDNTTRAKVRPVAEDEMFRVLRTGKRKTKQ</sequence>
<feature type="compositionally biased region" description="Basic and acidic residues" evidence="1">
    <location>
        <begin position="9"/>
        <end position="26"/>
    </location>
</feature>
<comment type="caution">
    <text evidence="2">The sequence shown here is derived from an EMBL/GenBank/DDBJ whole genome shotgun (WGS) entry which is preliminary data.</text>
</comment>
<name>A0A2P6PBS4_ROSCH</name>
<accession>A0A2P6PBS4</accession>
<dbReference type="AlphaFoldDB" id="A0A2P6PBS4"/>
<reference evidence="2 3" key="1">
    <citation type="journal article" date="2018" name="Nat. Genet.">
        <title>The Rosa genome provides new insights in the design of modern roses.</title>
        <authorList>
            <person name="Bendahmane M."/>
        </authorList>
    </citation>
    <scope>NUCLEOTIDE SEQUENCE [LARGE SCALE GENOMIC DNA]</scope>
    <source>
        <strain evidence="3">cv. Old Blush</strain>
    </source>
</reference>
<dbReference type="STRING" id="74649.A0A2P6PBS4"/>
<proteinExistence type="predicted"/>
<feature type="region of interest" description="Disordered" evidence="1">
    <location>
        <begin position="1"/>
        <end position="34"/>
    </location>
</feature>
<evidence type="ECO:0000256" key="1">
    <source>
        <dbReference type="SAM" id="MobiDB-lite"/>
    </source>
</evidence>
<evidence type="ECO:0000313" key="3">
    <source>
        <dbReference type="Proteomes" id="UP000238479"/>
    </source>
</evidence>